<reference evidence="5 6" key="1">
    <citation type="submission" date="2024-03" db="EMBL/GenBank/DDBJ databases">
        <title>Human intestinal bacterial collection.</title>
        <authorList>
            <person name="Pauvert C."/>
            <person name="Hitch T.C.A."/>
            <person name="Clavel T."/>
        </authorList>
    </citation>
    <scope>NUCLEOTIDE SEQUENCE [LARGE SCALE GENOMIC DNA]</scope>
    <source>
        <strain evidence="5 6">CLA-JM-H44</strain>
    </source>
</reference>
<name>A0ABV1E4H4_9FIRM</name>
<dbReference type="SMART" id="SM00344">
    <property type="entry name" value="HTH_ASNC"/>
    <property type="match status" value="1"/>
</dbReference>
<evidence type="ECO:0000313" key="5">
    <source>
        <dbReference type="EMBL" id="MEQ2441557.1"/>
    </source>
</evidence>
<evidence type="ECO:0000256" key="1">
    <source>
        <dbReference type="ARBA" id="ARBA00023015"/>
    </source>
</evidence>
<evidence type="ECO:0000256" key="3">
    <source>
        <dbReference type="ARBA" id="ARBA00023163"/>
    </source>
</evidence>
<sequence length="159" mass="17959">MDKLLKLLDENARLTNAQLASMLGMTEQDVADKIKELEKDGVIRGYKPIVNWEKAGRECVTALIELKVTPKRDLGFDEIARTILAFDEVESVYLMSGGYDLAVTVNGKTFQELAMFVAKRLSPLDSVLSTATHFILTRYKERGIALNDVPTDERRFFEL</sequence>
<comment type="caution">
    <text evidence="5">The sequence shown here is derived from an EMBL/GenBank/DDBJ whole genome shotgun (WGS) entry which is preliminary data.</text>
</comment>
<dbReference type="InterPro" id="IPR011008">
    <property type="entry name" value="Dimeric_a/b-barrel"/>
</dbReference>
<dbReference type="EMBL" id="JBBMFD010000029">
    <property type="protein sequence ID" value="MEQ2441557.1"/>
    <property type="molecule type" value="Genomic_DNA"/>
</dbReference>
<keyword evidence="1" id="KW-0805">Transcription regulation</keyword>
<dbReference type="PANTHER" id="PTHR43413:SF7">
    <property type="entry name" value="HTH-TYPE TRANSCRIPTIONAL REGULATOR PTR2"/>
    <property type="match status" value="1"/>
</dbReference>
<dbReference type="Proteomes" id="UP001489509">
    <property type="component" value="Unassembled WGS sequence"/>
</dbReference>
<protein>
    <submittedName>
        <fullName evidence="5">Lrp/AsnC family transcriptional regulator</fullName>
    </submittedName>
</protein>
<dbReference type="InterPro" id="IPR000485">
    <property type="entry name" value="AsnC-type_HTH_dom"/>
</dbReference>
<proteinExistence type="predicted"/>
<organism evidence="5 6">
    <name type="scientific">Solibaculum intestinale</name>
    <dbReference type="NCBI Taxonomy" id="3133165"/>
    <lineage>
        <taxon>Bacteria</taxon>
        <taxon>Bacillati</taxon>
        <taxon>Bacillota</taxon>
        <taxon>Clostridia</taxon>
        <taxon>Eubacteriales</taxon>
        <taxon>Oscillospiraceae</taxon>
        <taxon>Solibaculum</taxon>
    </lineage>
</organism>
<dbReference type="InterPro" id="IPR019887">
    <property type="entry name" value="Tscrpt_reg_AsnC/Lrp_C"/>
</dbReference>
<dbReference type="Pfam" id="PF01037">
    <property type="entry name" value="AsnC_trans_reg"/>
    <property type="match status" value="1"/>
</dbReference>
<evidence type="ECO:0000256" key="2">
    <source>
        <dbReference type="ARBA" id="ARBA00023125"/>
    </source>
</evidence>
<dbReference type="InterPro" id="IPR050684">
    <property type="entry name" value="HTH-Siroheme_Decarb"/>
</dbReference>
<gene>
    <name evidence="5" type="ORF">WMO26_12030</name>
</gene>
<dbReference type="InterPro" id="IPR019888">
    <property type="entry name" value="Tscrpt_reg_AsnC-like"/>
</dbReference>
<evidence type="ECO:0000313" key="6">
    <source>
        <dbReference type="Proteomes" id="UP001489509"/>
    </source>
</evidence>
<dbReference type="PANTHER" id="PTHR43413">
    <property type="entry name" value="TRANSCRIPTIONAL REGULATOR, ASNC FAMILY"/>
    <property type="match status" value="1"/>
</dbReference>
<dbReference type="Gene3D" id="3.30.70.920">
    <property type="match status" value="1"/>
</dbReference>
<dbReference type="Gene3D" id="1.10.10.10">
    <property type="entry name" value="Winged helix-like DNA-binding domain superfamily/Winged helix DNA-binding domain"/>
    <property type="match status" value="1"/>
</dbReference>
<keyword evidence="3" id="KW-0804">Transcription</keyword>
<dbReference type="Pfam" id="PF13412">
    <property type="entry name" value="HTH_24"/>
    <property type="match status" value="1"/>
</dbReference>
<dbReference type="RefSeq" id="WP_349220713.1">
    <property type="nucleotide sequence ID" value="NZ_JBBMFD010000029.1"/>
</dbReference>
<keyword evidence="6" id="KW-1185">Reference proteome</keyword>
<dbReference type="InterPro" id="IPR036388">
    <property type="entry name" value="WH-like_DNA-bd_sf"/>
</dbReference>
<dbReference type="SUPFAM" id="SSF54909">
    <property type="entry name" value="Dimeric alpha+beta barrel"/>
    <property type="match status" value="1"/>
</dbReference>
<dbReference type="InterPro" id="IPR036390">
    <property type="entry name" value="WH_DNA-bd_sf"/>
</dbReference>
<keyword evidence="2" id="KW-0238">DNA-binding</keyword>
<feature type="domain" description="HTH asnC-type" evidence="4">
    <location>
        <begin position="1"/>
        <end position="58"/>
    </location>
</feature>
<dbReference type="SUPFAM" id="SSF46785">
    <property type="entry name" value="Winged helix' DNA-binding domain"/>
    <property type="match status" value="1"/>
</dbReference>
<accession>A0ABV1E4H4</accession>
<evidence type="ECO:0000259" key="4">
    <source>
        <dbReference type="PROSITE" id="PS50956"/>
    </source>
</evidence>
<dbReference type="PRINTS" id="PR00033">
    <property type="entry name" value="HTHASNC"/>
</dbReference>
<dbReference type="PROSITE" id="PS50956">
    <property type="entry name" value="HTH_ASNC_2"/>
    <property type="match status" value="1"/>
</dbReference>